<dbReference type="Gene3D" id="1.20.120.530">
    <property type="entry name" value="GntR ligand-binding domain-like"/>
    <property type="match status" value="1"/>
</dbReference>
<evidence type="ECO:0000313" key="5">
    <source>
        <dbReference type="EMBL" id="PIL18709.1"/>
    </source>
</evidence>
<proteinExistence type="predicted"/>
<evidence type="ECO:0000313" key="6">
    <source>
        <dbReference type="Proteomes" id="UP000231259"/>
    </source>
</evidence>
<keyword evidence="6" id="KW-1185">Reference proteome</keyword>
<dbReference type="GO" id="GO:0003700">
    <property type="term" value="F:DNA-binding transcription factor activity"/>
    <property type="evidence" value="ECO:0007669"/>
    <property type="project" value="InterPro"/>
</dbReference>
<dbReference type="SUPFAM" id="SSF48008">
    <property type="entry name" value="GntR ligand-binding domain-like"/>
    <property type="match status" value="1"/>
</dbReference>
<dbReference type="SUPFAM" id="SSF46785">
    <property type="entry name" value="Winged helix' DNA-binding domain"/>
    <property type="match status" value="1"/>
</dbReference>
<name>A0A2G8RB00_9RHOB</name>
<dbReference type="GO" id="GO:0003677">
    <property type="term" value="F:DNA binding"/>
    <property type="evidence" value="ECO:0007669"/>
    <property type="project" value="UniProtKB-KW"/>
</dbReference>
<evidence type="ECO:0000256" key="1">
    <source>
        <dbReference type="ARBA" id="ARBA00023015"/>
    </source>
</evidence>
<sequence length="232" mass="25704">MNHQSDKAPVTQAIARKLQQMVRSGVLKQDEKIPSQRILSEQLGVSRASLREALLTLETLGLVRTYPARGTFVVGQQSARDSAPEPWRFEAQYSILEVFQSRLLIESELCRLAAPHVTPAIAEVLEQATNVFEQAWKDGDLVSHVEADLTFHARIAETCPNEMLKRLYHSIRDLLTESQRVPIPNTALVRMQASIAEHRAILDALRSNAPDPSAAAMAAHIRNTAACAGIRI</sequence>
<feature type="domain" description="HTH gntR-type" evidence="4">
    <location>
        <begin position="8"/>
        <end position="76"/>
    </location>
</feature>
<accession>A0A2G8RB00</accession>
<dbReference type="EMBL" id="AWWI01000121">
    <property type="protein sequence ID" value="PIL18709.1"/>
    <property type="molecule type" value="Genomic_DNA"/>
</dbReference>
<dbReference type="InterPro" id="IPR036388">
    <property type="entry name" value="WH-like_DNA-bd_sf"/>
</dbReference>
<dbReference type="Pfam" id="PF00392">
    <property type="entry name" value="GntR"/>
    <property type="match status" value="1"/>
</dbReference>
<dbReference type="Proteomes" id="UP000231259">
    <property type="component" value="Unassembled WGS sequence"/>
</dbReference>
<dbReference type="InterPro" id="IPR000524">
    <property type="entry name" value="Tscrpt_reg_HTH_GntR"/>
</dbReference>
<dbReference type="InterPro" id="IPR008920">
    <property type="entry name" value="TF_FadR/GntR_C"/>
</dbReference>
<protein>
    <recommendedName>
        <fullName evidence="4">HTH gntR-type domain-containing protein</fullName>
    </recommendedName>
</protein>
<evidence type="ECO:0000256" key="3">
    <source>
        <dbReference type="ARBA" id="ARBA00023163"/>
    </source>
</evidence>
<dbReference type="PRINTS" id="PR00035">
    <property type="entry name" value="HTHGNTR"/>
</dbReference>
<keyword evidence="1" id="KW-0805">Transcription regulation</keyword>
<dbReference type="PROSITE" id="PS50949">
    <property type="entry name" value="HTH_GNTR"/>
    <property type="match status" value="1"/>
</dbReference>
<evidence type="ECO:0000259" key="4">
    <source>
        <dbReference type="PROSITE" id="PS50949"/>
    </source>
</evidence>
<dbReference type="InterPro" id="IPR011711">
    <property type="entry name" value="GntR_C"/>
</dbReference>
<dbReference type="OrthoDB" id="9028214at2"/>
<dbReference type="CDD" id="cd07377">
    <property type="entry name" value="WHTH_GntR"/>
    <property type="match status" value="1"/>
</dbReference>
<reference evidence="5 6" key="1">
    <citation type="submission" date="2013-09" db="EMBL/GenBank/DDBJ databases">
        <title>Genome sequencing of Phaeobacter antarcticus sp. nov. SM1211.</title>
        <authorList>
            <person name="Zhang X.-Y."/>
            <person name="Liu C."/>
            <person name="Chen X.-L."/>
            <person name="Xie B.-B."/>
            <person name="Qin Q.-L."/>
            <person name="Rong J.-C."/>
            <person name="Zhang Y.-Z."/>
        </authorList>
    </citation>
    <scope>NUCLEOTIDE SEQUENCE [LARGE SCALE GENOMIC DNA]</scope>
    <source>
        <strain evidence="5 6">SM1211</strain>
    </source>
</reference>
<dbReference type="Gene3D" id="1.10.10.10">
    <property type="entry name" value="Winged helix-like DNA-binding domain superfamily/Winged helix DNA-binding domain"/>
    <property type="match status" value="1"/>
</dbReference>
<gene>
    <name evidence="5" type="ORF">P775_19240</name>
</gene>
<dbReference type="Pfam" id="PF07729">
    <property type="entry name" value="FCD"/>
    <property type="match status" value="1"/>
</dbReference>
<dbReference type="SMART" id="SM00895">
    <property type="entry name" value="FCD"/>
    <property type="match status" value="1"/>
</dbReference>
<evidence type="ECO:0000256" key="2">
    <source>
        <dbReference type="ARBA" id="ARBA00023125"/>
    </source>
</evidence>
<dbReference type="SMART" id="SM00345">
    <property type="entry name" value="HTH_GNTR"/>
    <property type="match status" value="1"/>
</dbReference>
<dbReference type="PANTHER" id="PTHR43537">
    <property type="entry name" value="TRANSCRIPTIONAL REGULATOR, GNTR FAMILY"/>
    <property type="match status" value="1"/>
</dbReference>
<keyword evidence="3" id="KW-0804">Transcription</keyword>
<organism evidence="5 6">
    <name type="scientific">Puniceibacterium antarcticum</name>
    <dbReference type="NCBI Taxonomy" id="1206336"/>
    <lineage>
        <taxon>Bacteria</taxon>
        <taxon>Pseudomonadati</taxon>
        <taxon>Pseudomonadota</taxon>
        <taxon>Alphaproteobacteria</taxon>
        <taxon>Rhodobacterales</taxon>
        <taxon>Paracoccaceae</taxon>
        <taxon>Puniceibacterium</taxon>
    </lineage>
</organism>
<keyword evidence="2" id="KW-0238">DNA-binding</keyword>
<dbReference type="PANTHER" id="PTHR43537:SF5">
    <property type="entry name" value="UXU OPERON TRANSCRIPTIONAL REGULATOR"/>
    <property type="match status" value="1"/>
</dbReference>
<comment type="caution">
    <text evidence="5">The sequence shown here is derived from an EMBL/GenBank/DDBJ whole genome shotgun (WGS) entry which is preliminary data.</text>
</comment>
<dbReference type="InterPro" id="IPR036390">
    <property type="entry name" value="WH_DNA-bd_sf"/>
</dbReference>
<dbReference type="RefSeq" id="WP_099912344.1">
    <property type="nucleotide sequence ID" value="NZ_AWWI01000121.1"/>
</dbReference>
<dbReference type="AlphaFoldDB" id="A0A2G8RB00"/>